<protein>
    <submittedName>
        <fullName evidence="6">Response regulator receiver domain-containing protein</fullName>
    </submittedName>
</protein>
<proteinExistence type="predicted"/>
<evidence type="ECO:0000256" key="2">
    <source>
        <dbReference type="ARBA" id="ARBA00023015"/>
    </source>
</evidence>
<sequence>MKTKVVVVEDEALLLMMAVGIVEQVGFEALEARNADEALMLFERVPGIRILFTDIDMPGSMDGLMLARAVRDRWPPVEIIIVSGMKQPDAGALPERGLFFSKPYDTRQLSDALVRMAA</sequence>
<dbReference type="Pfam" id="PF00072">
    <property type="entry name" value="Response_reg"/>
    <property type="match status" value="1"/>
</dbReference>
<keyword evidence="2" id="KW-0805">Transcription regulation</keyword>
<feature type="domain" description="Response regulatory" evidence="5">
    <location>
        <begin position="4"/>
        <end position="117"/>
    </location>
</feature>
<dbReference type="PANTHER" id="PTHR44591">
    <property type="entry name" value="STRESS RESPONSE REGULATOR PROTEIN 1"/>
    <property type="match status" value="1"/>
</dbReference>
<dbReference type="PANTHER" id="PTHR44591:SF3">
    <property type="entry name" value="RESPONSE REGULATORY DOMAIN-CONTAINING PROTEIN"/>
    <property type="match status" value="1"/>
</dbReference>
<evidence type="ECO:0000313" key="6">
    <source>
        <dbReference type="EMBL" id="SCB58725.1"/>
    </source>
</evidence>
<dbReference type="InterPro" id="IPR011006">
    <property type="entry name" value="CheY-like_superfamily"/>
</dbReference>
<dbReference type="GO" id="GO:0000160">
    <property type="term" value="P:phosphorelay signal transduction system"/>
    <property type="evidence" value="ECO:0007669"/>
    <property type="project" value="InterPro"/>
</dbReference>
<dbReference type="Gene3D" id="3.40.50.2300">
    <property type="match status" value="1"/>
</dbReference>
<evidence type="ECO:0000256" key="3">
    <source>
        <dbReference type="ARBA" id="ARBA00023163"/>
    </source>
</evidence>
<dbReference type="STRING" id="1138170.GA0061105_105194"/>
<accession>A0A1C3Y2S1</accession>
<name>A0A1C3Y2S1_9HYPH</name>
<dbReference type="Proteomes" id="UP000198723">
    <property type="component" value="Unassembled WGS sequence"/>
</dbReference>
<evidence type="ECO:0000256" key="1">
    <source>
        <dbReference type="ARBA" id="ARBA00022553"/>
    </source>
</evidence>
<organism evidence="6 7">
    <name type="scientific">Rhizobium aethiopicum</name>
    <dbReference type="NCBI Taxonomy" id="1138170"/>
    <lineage>
        <taxon>Bacteria</taxon>
        <taxon>Pseudomonadati</taxon>
        <taxon>Pseudomonadota</taxon>
        <taxon>Alphaproteobacteria</taxon>
        <taxon>Hyphomicrobiales</taxon>
        <taxon>Rhizobiaceae</taxon>
        <taxon>Rhizobium/Agrobacterium group</taxon>
        <taxon>Rhizobium</taxon>
    </lineage>
</organism>
<dbReference type="SUPFAM" id="SSF52172">
    <property type="entry name" value="CheY-like"/>
    <property type="match status" value="1"/>
</dbReference>
<evidence type="ECO:0000256" key="4">
    <source>
        <dbReference type="PROSITE-ProRule" id="PRU00169"/>
    </source>
</evidence>
<keyword evidence="3" id="KW-0804">Transcription</keyword>
<keyword evidence="1 4" id="KW-0597">Phosphoprotein</keyword>
<feature type="modified residue" description="4-aspartylphosphate" evidence="4">
    <location>
        <position position="54"/>
    </location>
</feature>
<dbReference type="SMART" id="SM00448">
    <property type="entry name" value="REC"/>
    <property type="match status" value="1"/>
</dbReference>
<dbReference type="AlphaFoldDB" id="A0A1C3Y2S1"/>
<dbReference type="EMBL" id="FMAJ01000005">
    <property type="protein sequence ID" value="SCB58725.1"/>
    <property type="molecule type" value="Genomic_DNA"/>
</dbReference>
<reference evidence="6 7" key="1">
    <citation type="submission" date="2016-08" db="EMBL/GenBank/DDBJ databases">
        <authorList>
            <person name="Seilhamer J.J."/>
        </authorList>
    </citation>
    <scope>NUCLEOTIDE SEQUENCE [LARGE SCALE GENOMIC DNA]</scope>
    <source>
        <strain evidence="6 7">HBR26</strain>
    </source>
</reference>
<evidence type="ECO:0000313" key="7">
    <source>
        <dbReference type="Proteomes" id="UP000198723"/>
    </source>
</evidence>
<dbReference type="InterPro" id="IPR050595">
    <property type="entry name" value="Bact_response_regulator"/>
</dbReference>
<dbReference type="InterPro" id="IPR001789">
    <property type="entry name" value="Sig_transdc_resp-reg_receiver"/>
</dbReference>
<gene>
    <name evidence="6" type="ORF">GA0061105_105194</name>
</gene>
<dbReference type="PROSITE" id="PS50110">
    <property type="entry name" value="RESPONSE_REGULATORY"/>
    <property type="match status" value="1"/>
</dbReference>
<evidence type="ECO:0000259" key="5">
    <source>
        <dbReference type="PROSITE" id="PS50110"/>
    </source>
</evidence>
<dbReference type="RefSeq" id="WP_064692813.1">
    <property type="nucleotide sequence ID" value="NZ_FMAJ01000005.1"/>
</dbReference>